<feature type="chain" id="PRO_5034292525" evidence="5">
    <location>
        <begin position="26"/>
        <end position="287"/>
    </location>
</feature>
<name>A0A8G2BGX6_9PROT</name>
<dbReference type="CDD" id="cd07185">
    <property type="entry name" value="OmpA_C-like"/>
    <property type="match status" value="1"/>
</dbReference>
<feature type="domain" description="OmpA-like" evidence="6">
    <location>
        <begin position="171"/>
        <end position="287"/>
    </location>
</feature>
<sequence length="287" mass="30604">MLHKILGGAKPFFAAAAMMSLAACAGFQLDNARGLTPTGDAFSKALYQEYLTLSEMEFAEGDYEDSDVFASAAIAAANGTPTDPEALDSRVIPAEHKGALSEAHRRLTDALAAGAATKVPEASARGQAMFDCWMQEAEENFQPADIAWCRDRFKVAIEAMEAAVGEQPVAAAPPVTFANFTVYFDFDSSTITPQTLSTLIDAADASDEMGASSITVSGYADRSGSEEYNMALSERRANAVANEMRSLLGSGAPSMMTEAFGEKNNKVVTPDGVKEAKNRRVKIEIRK</sequence>
<keyword evidence="5" id="KW-0732">Signal</keyword>
<organism evidence="7 8">
    <name type="scientific">Thalassobaculum litoreum DSM 18839</name>
    <dbReference type="NCBI Taxonomy" id="1123362"/>
    <lineage>
        <taxon>Bacteria</taxon>
        <taxon>Pseudomonadati</taxon>
        <taxon>Pseudomonadota</taxon>
        <taxon>Alphaproteobacteria</taxon>
        <taxon>Rhodospirillales</taxon>
        <taxon>Thalassobaculaceae</taxon>
        <taxon>Thalassobaculum</taxon>
    </lineage>
</organism>
<evidence type="ECO:0000256" key="5">
    <source>
        <dbReference type="SAM" id="SignalP"/>
    </source>
</evidence>
<dbReference type="PROSITE" id="PS51123">
    <property type="entry name" value="OMPA_2"/>
    <property type="match status" value="1"/>
</dbReference>
<keyword evidence="8" id="KW-1185">Reference proteome</keyword>
<dbReference type="Proteomes" id="UP000198615">
    <property type="component" value="Unassembled WGS sequence"/>
</dbReference>
<protein>
    <submittedName>
        <fullName evidence="7">Outer membrane protein OmpA</fullName>
    </submittedName>
</protein>
<comment type="caution">
    <text evidence="7">The sequence shown here is derived from an EMBL/GenBank/DDBJ whole genome shotgun (WGS) entry which is preliminary data.</text>
</comment>
<dbReference type="PANTHER" id="PTHR30329">
    <property type="entry name" value="STATOR ELEMENT OF FLAGELLAR MOTOR COMPLEX"/>
    <property type="match status" value="1"/>
</dbReference>
<dbReference type="PANTHER" id="PTHR30329:SF21">
    <property type="entry name" value="LIPOPROTEIN YIAD-RELATED"/>
    <property type="match status" value="1"/>
</dbReference>
<proteinExistence type="predicted"/>
<reference evidence="7 8" key="1">
    <citation type="submission" date="2016-10" db="EMBL/GenBank/DDBJ databases">
        <authorList>
            <person name="Varghese N."/>
            <person name="Submissions S."/>
        </authorList>
    </citation>
    <scope>NUCLEOTIDE SEQUENCE [LARGE SCALE GENOMIC DNA]</scope>
    <source>
        <strain evidence="7 8">DSM 18839</strain>
    </source>
</reference>
<dbReference type="InterPro" id="IPR006664">
    <property type="entry name" value="OMP_bac"/>
</dbReference>
<evidence type="ECO:0000313" key="8">
    <source>
        <dbReference type="Proteomes" id="UP000198615"/>
    </source>
</evidence>
<dbReference type="Gene3D" id="3.30.1330.60">
    <property type="entry name" value="OmpA-like domain"/>
    <property type="match status" value="1"/>
</dbReference>
<dbReference type="AlphaFoldDB" id="A0A8G2BGX6"/>
<keyword evidence="2 4" id="KW-0472">Membrane</keyword>
<feature type="signal peptide" evidence="5">
    <location>
        <begin position="1"/>
        <end position="25"/>
    </location>
</feature>
<dbReference type="PROSITE" id="PS51257">
    <property type="entry name" value="PROKAR_LIPOPROTEIN"/>
    <property type="match status" value="1"/>
</dbReference>
<dbReference type="PRINTS" id="PR01021">
    <property type="entry name" value="OMPADOMAIN"/>
</dbReference>
<evidence type="ECO:0000313" key="7">
    <source>
        <dbReference type="EMBL" id="SDF58167.1"/>
    </source>
</evidence>
<accession>A0A8G2BGX6</accession>
<keyword evidence="3" id="KW-0998">Cell outer membrane</keyword>
<gene>
    <name evidence="7" type="ORF">SAMN05660686_01748</name>
</gene>
<evidence type="ECO:0000256" key="3">
    <source>
        <dbReference type="ARBA" id="ARBA00023237"/>
    </source>
</evidence>
<evidence type="ECO:0000256" key="4">
    <source>
        <dbReference type="PROSITE-ProRule" id="PRU00473"/>
    </source>
</evidence>
<evidence type="ECO:0000256" key="2">
    <source>
        <dbReference type="ARBA" id="ARBA00023136"/>
    </source>
</evidence>
<dbReference type="InterPro" id="IPR036737">
    <property type="entry name" value="OmpA-like_sf"/>
</dbReference>
<dbReference type="InterPro" id="IPR006665">
    <property type="entry name" value="OmpA-like"/>
</dbReference>
<evidence type="ECO:0000259" key="6">
    <source>
        <dbReference type="PROSITE" id="PS51123"/>
    </source>
</evidence>
<dbReference type="InterPro" id="IPR050330">
    <property type="entry name" value="Bact_OuterMem_StrucFunc"/>
</dbReference>
<comment type="subcellular location">
    <subcellularLocation>
        <location evidence="1">Cell outer membrane</location>
    </subcellularLocation>
</comment>
<dbReference type="SUPFAM" id="SSF103088">
    <property type="entry name" value="OmpA-like"/>
    <property type="match status" value="1"/>
</dbReference>
<dbReference type="EMBL" id="FNBW01000004">
    <property type="protein sequence ID" value="SDF58167.1"/>
    <property type="molecule type" value="Genomic_DNA"/>
</dbReference>
<dbReference type="RefSeq" id="WP_175474160.1">
    <property type="nucleotide sequence ID" value="NZ_FNBW01000004.1"/>
</dbReference>
<evidence type="ECO:0000256" key="1">
    <source>
        <dbReference type="ARBA" id="ARBA00004442"/>
    </source>
</evidence>
<dbReference type="Pfam" id="PF00691">
    <property type="entry name" value="OmpA"/>
    <property type="match status" value="1"/>
</dbReference>
<dbReference type="GO" id="GO:0009279">
    <property type="term" value="C:cell outer membrane"/>
    <property type="evidence" value="ECO:0007669"/>
    <property type="project" value="UniProtKB-SubCell"/>
</dbReference>